<feature type="compositionally biased region" description="Basic and acidic residues" evidence="1">
    <location>
        <begin position="246"/>
        <end position="267"/>
    </location>
</feature>
<accession>A0A4D9DE68</accession>
<feature type="compositionally biased region" description="Low complexity" evidence="1">
    <location>
        <begin position="268"/>
        <end position="280"/>
    </location>
</feature>
<dbReference type="AlphaFoldDB" id="A0A4D9DE68"/>
<name>A0A4D9DE68_9STRA</name>
<feature type="region of interest" description="Disordered" evidence="1">
    <location>
        <begin position="246"/>
        <end position="308"/>
    </location>
</feature>
<keyword evidence="3" id="KW-1185">Reference proteome</keyword>
<proteinExistence type="predicted"/>
<protein>
    <submittedName>
        <fullName evidence="2">Uncharacterized protein</fullName>
    </submittedName>
</protein>
<evidence type="ECO:0000256" key="1">
    <source>
        <dbReference type="SAM" id="MobiDB-lite"/>
    </source>
</evidence>
<evidence type="ECO:0000313" key="3">
    <source>
        <dbReference type="Proteomes" id="UP000355283"/>
    </source>
</evidence>
<organism evidence="2 3">
    <name type="scientific">Nannochloropsis salina CCMP1776</name>
    <dbReference type="NCBI Taxonomy" id="1027361"/>
    <lineage>
        <taxon>Eukaryota</taxon>
        <taxon>Sar</taxon>
        <taxon>Stramenopiles</taxon>
        <taxon>Ochrophyta</taxon>
        <taxon>Eustigmatophyceae</taxon>
        <taxon>Eustigmatales</taxon>
        <taxon>Monodopsidaceae</taxon>
        <taxon>Microchloropsis</taxon>
        <taxon>Microchloropsis salina</taxon>
    </lineage>
</organism>
<feature type="compositionally biased region" description="Basic and acidic residues" evidence="1">
    <location>
        <begin position="298"/>
        <end position="308"/>
    </location>
</feature>
<reference evidence="2 3" key="1">
    <citation type="submission" date="2019-01" db="EMBL/GenBank/DDBJ databases">
        <title>Nuclear Genome Assembly of the Microalgal Biofuel strain Nannochloropsis salina CCMP1776.</title>
        <authorList>
            <person name="Hovde B."/>
        </authorList>
    </citation>
    <scope>NUCLEOTIDE SEQUENCE [LARGE SCALE GENOMIC DNA]</scope>
    <source>
        <strain evidence="2 3">CCMP1776</strain>
    </source>
</reference>
<dbReference type="OrthoDB" id="45960at2759"/>
<sequence>MMHGYYLGPFMGAIRSDRVFIRDKDFFTYSGCNDKTWSCYFEPITNCSYESDVLPILESHPNAQKEWNDWKNGTHRVVQTDNWKPSGHYPPYRGFDDFFNPHGHEELEVGAFLYLMRLNTRTQQEINVLENIILNPDYRDVMQGGGTMQVITNNTVHEVFMSFFTTMQMQLRGRYLILNCSSKFHTMIRYLVMGGGCGFVQKPIIICMDEQASRFQICTKHPQQKYERCMDAKLPEDERIRVQKEREAKKLEEQQRKDEDEKKRQQQKDQPAAKKANPAASFEEPVKRVNTASDSTTDEVKKTTLGEHVKRRLSLDLKLIDTLR</sequence>
<dbReference type="EMBL" id="SDOX01000001">
    <property type="protein sequence ID" value="TFJ88757.1"/>
    <property type="molecule type" value="Genomic_DNA"/>
</dbReference>
<comment type="caution">
    <text evidence="2">The sequence shown here is derived from an EMBL/GenBank/DDBJ whole genome shotgun (WGS) entry which is preliminary data.</text>
</comment>
<gene>
    <name evidence="2" type="ORF">NSK_000325</name>
</gene>
<evidence type="ECO:0000313" key="2">
    <source>
        <dbReference type="EMBL" id="TFJ88757.1"/>
    </source>
</evidence>
<dbReference type="Proteomes" id="UP000355283">
    <property type="component" value="Unassembled WGS sequence"/>
</dbReference>